<keyword evidence="1" id="KW-0472">Membrane</keyword>
<comment type="caution">
    <text evidence="2">The sequence shown here is derived from an EMBL/GenBank/DDBJ whole genome shotgun (WGS) entry which is preliminary data.</text>
</comment>
<feature type="transmembrane region" description="Helical" evidence="1">
    <location>
        <begin position="12"/>
        <end position="30"/>
    </location>
</feature>
<proteinExistence type="predicted"/>
<dbReference type="Proteomes" id="UP000189229">
    <property type="component" value="Unassembled WGS sequence"/>
</dbReference>
<reference evidence="2 3" key="1">
    <citation type="submission" date="2017-02" db="EMBL/GenBank/DDBJ databases">
        <title>Complete genome sequences of Mycobacterium kansasii strains isolated from rhesus macaques.</title>
        <authorList>
            <person name="Panda A."/>
            <person name="Nagaraj S."/>
            <person name="Zhao X."/>
            <person name="Tettelin H."/>
            <person name="Detolla L.J."/>
        </authorList>
    </citation>
    <scope>NUCLEOTIDE SEQUENCE [LARGE SCALE GENOMIC DNA]</scope>
    <source>
        <strain evidence="2 3">11-3813</strain>
    </source>
</reference>
<keyword evidence="1" id="KW-0812">Transmembrane</keyword>
<evidence type="ECO:0000313" key="3">
    <source>
        <dbReference type="Proteomes" id="UP000189229"/>
    </source>
</evidence>
<dbReference type="EMBL" id="MVBM01000003">
    <property type="protein sequence ID" value="OOK76102.1"/>
    <property type="molecule type" value="Genomic_DNA"/>
</dbReference>
<protein>
    <submittedName>
        <fullName evidence="2">Uncharacterized protein</fullName>
    </submittedName>
</protein>
<keyword evidence="1" id="KW-1133">Transmembrane helix</keyword>
<dbReference type="AlphaFoldDB" id="A0A1V3XAB5"/>
<sequence>MRWRLRSRDDGGSATVLAVAMVGVLLWVTGRAPIWARWRWLGIVRRRSPIWPRWRRPRGYRMAARWLARGNGRGAGDGVGDAGCAVRDLDVVVTVEVPVAFAGVARAAARAGRPAASESQCGADC</sequence>
<evidence type="ECO:0000313" key="2">
    <source>
        <dbReference type="EMBL" id="OOK76102.1"/>
    </source>
</evidence>
<organism evidence="2 3">
    <name type="scientific">Mycobacterium kansasii</name>
    <dbReference type="NCBI Taxonomy" id="1768"/>
    <lineage>
        <taxon>Bacteria</taxon>
        <taxon>Bacillati</taxon>
        <taxon>Actinomycetota</taxon>
        <taxon>Actinomycetes</taxon>
        <taxon>Mycobacteriales</taxon>
        <taxon>Mycobacteriaceae</taxon>
        <taxon>Mycobacterium</taxon>
    </lineage>
</organism>
<name>A0A1V3XAB5_MYCKA</name>
<evidence type="ECO:0000256" key="1">
    <source>
        <dbReference type="SAM" id="Phobius"/>
    </source>
</evidence>
<accession>A0A1V3XAB5</accession>
<gene>
    <name evidence="2" type="ORF">BZL30_3370</name>
</gene>